<reference evidence="2" key="1">
    <citation type="submission" date="2019-03" db="EMBL/GenBank/DDBJ databases">
        <title>Improved annotation for the trematode Fasciola hepatica.</title>
        <authorList>
            <person name="Choi Y.-J."/>
            <person name="Martin J."/>
            <person name="Mitreva M."/>
        </authorList>
    </citation>
    <scope>NUCLEOTIDE SEQUENCE [LARGE SCALE GENOMIC DNA]</scope>
</reference>
<feature type="transmembrane region" description="Helical" evidence="1">
    <location>
        <begin position="36"/>
        <end position="63"/>
    </location>
</feature>
<evidence type="ECO:0000313" key="3">
    <source>
        <dbReference type="Proteomes" id="UP000230066"/>
    </source>
</evidence>
<keyword evidence="1" id="KW-1133">Transmembrane helix</keyword>
<name>A0A4E0S068_FASHE</name>
<comment type="caution">
    <text evidence="2">The sequence shown here is derived from an EMBL/GenBank/DDBJ whole genome shotgun (WGS) entry which is preliminary data.</text>
</comment>
<keyword evidence="1" id="KW-0812">Transmembrane</keyword>
<gene>
    <name evidence="2" type="ORF">D915_000488</name>
</gene>
<keyword evidence="1" id="KW-0472">Membrane</keyword>
<sequence>MSPIGSSLPDTYTGGRSDASAPIFSTDRPMELPTKVLAGLLFFILGVIILFLLLLISVATVLTKSNWWIRRRRTCQRRMDHAGLNKSLSIEDKMFYYADVVLEALALHWNDECSSTVLKPSGVGKVCDRQSSDGTKLPLRFQPEKLYGATSNVHRENERKRSSSFLSIQSVPDGHRRASMIDSLTFLSPSGCLKSGKSSSGETPLLTDYKLAYPQLECPKPTRWSPSALPQIDVTFDPEETATADDADWFDGSRSDHEVDANSILAVSIPVRRASATNINMTDNTTIHRSSFADNLVEPQMPVVHVPITSDEEQSQTGDSFRAVSTLRPKQSSMLKRNSLVEGLSNYRNIPLKPQVGASVTDSERPIAMDKTDAQIDTEHEEENRPLSIDVTESPIKVPHLPSNRSAESPAGQMALIIKLVEDANATNDKLEIHFLMGKMLKSPRPWQRGNFSIKCTFHSLHYVQHGTLVCKDGEFGRLCFPHAAHVTFDMGDRQSKQCATTMNQLKIVIVEGGSKWSTEKEYYHGTISIQLSGIQILTGKPEWYPISPAYPVIRIKADLLVSLCQRPLEGFVSVGVHEIRNIQLQKKGPYCIGELDSSTSIEQGGFEIHACLTYDGRLVKSKKSVFLQQPRHTTKNEKPQCSAEKRLSVCNVKHRMSFSRTVSGEHYLQFSLPQTKKNLGKMILSNYGIALFVTHKLSLVDQLPSDFVNQLKLIGAPELKSLQAVGECFIADEPTQSTYWSTVSFDVKCDSPCASLWNEAANNGCTRAYQWLTTT</sequence>
<dbReference type="EMBL" id="JXXN02000099">
    <property type="protein sequence ID" value="THD28667.1"/>
    <property type="molecule type" value="Genomic_DNA"/>
</dbReference>
<organism evidence="2 3">
    <name type="scientific">Fasciola hepatica</name>
    <name type="common">Liver fluke</name>
    <dbReference type="NCBI Taxonomy" id="6192"/>
    <lineage>
        <taxon>Eukaryota</taxon>
        <taxon>Metazoa</taxon>
        <taxon>Spiralia</taxon>
        <taxon>Lophotrochozoa</taxon>
        <taxon>Platyhelminthes</taxon>
        <taxon>Trematoda</taxon>
        <taxon>Digenea</taxon>
        <taxon>Plagiorchiida</taxon>
        <taxon>Echinostomata</taxon>
        <taxon>Echinostomatoidea</taxon>
        <taxon>Fasciolidae</taxon>
        <taxon>Fasciola</taxon>
    </lineage>
</organism>
<evidence type="ECO:0000313" key="2">
    <source>
        <dbReference type="EMBL" id="THD28667.1"/>
    </source>
</evidence>
<keyword evidence="3" id="KW-1185">Reference proteome</keyword>
<dbReference type="Proteomes" id="UP000230066">
    <property type="component" value="Unassembled WGS sequence"/>
</dbReference>
<dbReference type="AlphaFoldDB" id="A0A4E0S068"/>
<evidence type="ECO:0000256" key="1">
    <source>
        <dbReference type="SAM" id="Phobius"/>
    </source>
</evidence>
<protein>
    <submittedName>
        <fullName evidence="2">Uncharacterized protein</fullName>
    </submittedName>
</protein>
<proteinExistence type="predicted"/>
<accession>A0A4E0S068</accession>